<evidence type="ECO:0000256" key="1">
    <source>
        <dbReference type="ARBA" id="ARBA00006547"/>
    </source>
</evidence>
<keyword evidence="2 3" id="KW-0808">Transferase</keyword>
<dbReference type="AlphaFoldDB" id="A0A024S3A7"/>
<reference evidence="4" key="1">
    <citation type="journal article" date="2013" name="Ind. Biotechnol.">
        <title>Comparative genomics analysis of Trichoderma reesei strains.</title>
        <authorList>
            <person name="Koike H."/>
            <person name="Aerts A."/>
            <person name="LaButti K."/>
            <person name="Grigoriev I.V."/>
            <person name="Baker S.E."/>
        </authorList>
    </citation>
    <scope>NUCLEOTIDE SEQUENCE [LARGE SCALE GENOMIC DNA]</scope>
    <source>
        <strain evidence="4">ATCC 56765 / BCRC 32924 / NRRL 11460 / Rut C-30</strain>
    </source>
</reference>
<dbReference type="Proteomes" id="UP000024376">
    <property type="component" value="Unassembled WGS sequence"/>
</dbReference>
<dbReference type="HOGENOM" id="CLU_049918_2_0_1"/>
<dbReference type="InterPro" id="IPR053710">
    <property type="entry name" value="Arylamine_NAT_domain_sf"/>
</dbReference>
<dbReference type="GO" id="GO:0016407">
    <property type="term" value="F:acetyltransferase activity"/>
    <property type="evidence" value="ECO:0007669"/>
    <property type="project" value="InterPro"/>
</dbReference>
<dbReference type="PANTHER" id="PTHR11786">
    <property type="entry name" value="N-HYDROXYARYLAMINE O-ACETYLTRANSFERASE"/>
    <property type="match status" value="1"/>
</dbReference>
<accession>A0A024S3A7</accession>
<comment type="similarity">
    <text evidence="1 2">Belongs to the arylamine N-acetyltransferase family.</text>
</comment>
<evidence type="ECO:0000256" key="2">
    <source>
        <dbReference type="RuleBase" id="RU003452"/>
    </source>
</evidence>
<dbReference type="Pfam" id="PF00797">
    <property type="entry name" value="Acetyltransf_2"/>
    <property type="match status" value="1"/>
</dbReference>
<dbReference type="KEGG" id="trr:M419DRAFT_85303"/>
<dbReference type="PANTHER" id="PTHR11786:SF0">
    <property type="entry name" value="ARYLAMINE N-ACETYLTRANSFERASE 4-RELATED"/>
    <property type="match status" value="1"/>
</dbReference>
<evidence type="ECO:0000313" key="4">
    <source>
        <dbReference type="Proteomes" id="UP000024376"/>
    </source>
</evidence>
<dbReference type="InterPro" id="IPR001447">
    <property type="entry name" value="Arylamine_N-AcTrfase"/>
</dbReference>
<name>A0A024S3A7_HYPJR</name>
<dbReference type="SUPFAM" id="SSF54001">
    <property type="entry name" value="Cysteine proteinases"/>
    <property type="match status" value="1"/>
</dbReference>
<dbReference type="PRINTS" id="PR01543">
    <property type="entry name" value="ANATRNSFRASE"/>
</dbReference>
<proteinExistence type="inferred from homology"/>
<protein>
    <submittedName>
        <fullName evidence="3">Arylamine N-acetyltransferase 1</fullName>
    </submittedName>
</protein>
<dbReference type="EMBL" id="KI911155">
    <property type="protein sequence ID" value="ETR99813.1"/>
    <property type="molecule type" value="Genomic_DNA"/>
</dbReference>
<dbReference type="OrthoDB" id="10260017at2759"/>
<dbReference type="Gene3D" id="3.30.2140.20">
    <property type="match status" value="1"/>
</dbReference>
<gene>
    <name evidence="3" type="ORF">M419DRAFT_85303</name>
</gene>
<sequence length="305" mass="35160">MEAPYTQDQLTRYLNHISYPRSKHPRDELQLLTELHAHHLARVPFESIGLHYSSHRTLSIDPDDLFEKVVERSKGGYCLEMNTFFGDMLRVLGFTVLSIGARVKTGLRYGGMTHCANIITINQTRYLVDVAFGSYNIFRPIPLTRNLEFDNIAPRRGKLEFRALAQSTCPSTQSVWVYSSQDDPSAEWIERYCFTDMEFFREDYQVANYYCSTNRASIFVNQVIALRGILNDKGDGLKGVLTMVQGEVRRRVEGKPDMEVVERMEDEEERVKALDKWFLLPLTKKEARAIRQMPSELTSRKSAVA</sequence>
<dbReference type="InterPro" id="IPR038765">
    <property type="entry name" value="Papain-like_cys_pep_sf"/>
</dbReference>
<evidence type="ECO:0000313" key="3">
    <source>
        <dbReference type="EMBL" id="ETR99813.1"/>
    </source>
</evidence>
<keyword evidence="2" id="KW-0012">Acyltransferase</keyword>
<organism evidence="3 4">
    <name type="scientific">Hypocrea jecorina (strain ATCC 56765 / BCRC 32924 / NRRL 11460 / Rut C-30)</name>
    <name type="common">Trichoderma reesei</name>
    <dbReference type="NCBI Taxonomy" id="1344414"/>
    <lineage>
        <taxon>Eukaryota</taxon>
        <taxon>Fungi</taxon>
        <taxon>Dikarya</taxon>
        <taxon>Ascomycota</taxon>
        <taxon>Pezizomycotina</taxon>
        <taxon>Sordariomycetes</taxon>
        <taxon>Hypocreomycetidae</taxon>
        <taxon>Hypocreales</taxon>
        <taxon>Hypocreaceae</taxon>
        <taxon>Trichoderma</taxon>
    </lineage>
</organism>